<dbReference type="GO" id="GO:0016788">
    <property type="term" value="F:hydrolase activity, acting on ester bonds"/>
    <property type="evidence" value="ECO:0007669"/>
    <property type="project" value="InterPro"/>
</dbReference>
<comment type="caution">
    <text evidence="5">The sequence shown here is derived from an EMBL/GenBank/DDBJ whole genome shotgun (WGS) entry which is preliminary data.</text>
</comment>
<feature type="binding site" evidence="3">
    <location>
        <position position="171"/>
    </location>
    <ligand>
        <name>a divalent metal cation</name>
        <dbReference type="ChEBI" id="CHEBI:60240"/>
        <label>2</label>
    </ligand>
</feature>
<comment type="cofactor">
    <cofactor evidence="3">
        <name>a divalent metal cation</name>
        <dbReference type="ChEBI" id="CHEBI:60240"/>
    </cofactor>
    <text evidence="3">Binds 2 divalent metal cations per subunit.</text>
</comment>
<feature type="binding site" evidence="3">
    <location>
        <position position="204"/>
    </location>
    <ligand>
        <name>a divalent metal cation</name>
        <dbReference type="ChEBI" id="CHEBI:60240"/>
        <label>2</label>
    </ligand>
</feature>
<dbReference type="EMBL" id="LRIE01000085">
    <property type="protein sequence ID" value="KZM33545.1"/>
    <property type="molecule type" value="Genomic_DNA"/>
</dbReference>
<accession>A0A163PVJ3</accession>
<evidence type="ECO:0000256" key="2">
    <source>
        <dbReference type="ARBA" id="ARBA00022801"/>
    </source>
</evidence>
<sequence length="349" mass="37653">MNVTPVGFVQTVTGPVAAQDLGLTLPHEHLFNDLSGVLDAPSYEFSQTVVREPVSASVAWALRQDPYCCADNIADKPVAAVEAEIRSFAALGGRTVVDATSSESIGRNPERLADVASRTGLNVVMGAGAYLEKFEGERITAQAVDAQAAAISRELSDGVRDTGIRPGVIGEIGVSPDFTAGERASLRASALAQLEHPQVAMQIHLPGWQRRAHEILDLVLDEVGVRPEKVVLCHMDPSAEDPEYQRAVAERGVWLEFDMVGMDITYPKEGVSPDPHTTAGAVHRLVDLGFAGQVLLSHDVFLKQMWVQNGGNGFAYVPTVFTEMLARRGVEREVLRRLTHDNPAAMLTA</sequence>
<dbReference type="PROSITE" id="PS51347">
    <property type="entry name" value="PHOSPHOTRIESTERASE_2"/>
    <property type="match status" value="1"/>
</dbReference>
<dbReference type="STRING" id="43678.OJAG_38650"/>
<dbReference type="Gene3D" id="3.20.20.140">
    <property type="entry name" value="Metal-dependent hydrolases"/>
    <property type="match status" value="1"/>
</dbReference>
<evidence type="ECO:0000313" key="6">
    <source>
        <dbReference type="Proteomes" id="UP000076447"/>
    </source>
</evidence>
<evidence type="ECO:0008006" key="7">
    <source>
        <dbReference type="Google" id="ProtNLM"/>
    </source>
</evidence>
<evidence type="ECO:0000256" key="4">
    <source>
        <dbReference type="PROSITE-ProRule" id="PRU00679"/>
    </source>
</evidence>
<feature type="binding site" evidence="3">
    <location>
        <position position="27"/>
    </location>
    <ligand>
        <name>a divalent metal cation</name>
        <dbReference type="ChEBI" id="CHEBI:60240"/>
        <label>1</label>
    </ligand>
</feature>
<comment type="caution">
    <text evidence="4">Lacks conserved residue(s) required for the propagation of feature annotation.</text>
</comment>
<dbReference type="InterPro" id="IPR001559">
    <property type="entry name" value="Phosphotriesterase"/>
</dbReference>
<dbReference type="SUPFAM" id="SSF51556">
    <property type="entry name" value="Metallo-dependent hydrolases"/>
    <property type="match status" value="1"/>
</dbReference>
<dbReference type="PROSITE" id="PS01322">
    <property type="entry name" value="PHOSPHOTRIESTERASE_1"/>
    <property type="match status" value="1"/>
</dbReference>
<dbReference type="GO" id="GO:0008270">
    <property type="term" value="F:zinc ion binding"/>
    <property type="evidence" value="ECO:0007669"/>
    <property type="project" value="InterPro"/>
</dbReference>
<gene>
    <name evidence="5" type="ORF">OJAG_38650</name>
</gene>
<dbReference type="PATRIC" id="fig|43678.3.peg.4036"/>
<keyword evidence="1 3" id="KW-0479">Metal-binding</keyword>
<dbReference type="RefSeq" id="WP_068710249.1">
    <property type="nucleotide sequence ID" value="NZ_LRIE01000085.1"/>
</dbReference>
<evidence type="ECO:0000313" key="5">
    <source>
        <dbReference type="EMBL" id="KZM33545.1"/>
    </source>
</evidence>
<feature type="binding site" evidence="3">
    <location>
        <position position="299"/>
    </location>
    <ligand>
        <name>a divalent metal cation</name>
        <dbReference type="ChEBI" id="CHEBI:60240"/>
        <label>1</label>
    </ligand>
</feature>
<proteinExistence type="inferred from homology"/>
<feature type="binding site" evidence="3">
    <location>
        <position position="29"/>
    </location>
    <ligand>
        <name>a divalent metal cation</name>
        <dbReference type="ChEBI" id="CHEBI:60240"/>
        <label>1</label>
    </ligand>
</feature>
<dbReference type="PANTHER" id="PTHR10819">
    <property type="entry name" value="PHOSPHOTRIESTERASE-RELATED"/>
    <property type="match status" value="1"/>
</dbReference>
<protein>
    <recommendedName>
        <fullName evidence="7">Phosphotriesterase homology protein</fullName>
    </recommendedName>
</protein>
<organism evidence="5 6">
    <name type="scientific">Oerskovia enterophila</name>
    <dbReference type="NCBI Taxonomy" id="43678"/>
    <lineage>
        <taxon>Bacteria</taxon>
        <taxon>Bacillati</taxon>
        <taxon>Actinomycetota</taxon>
        <taxon>Actinomycetes</taxon>
        <taxon>Micrococcales</taxon>
        <taxon>Cellulomonadaceae</taxon>
        <taxon>Oerskovia</taxon>
    </lineage>
</organism>
<dbReference type="InterPro" id="IPR032466">
    <property type="entry name" value="Metal_Hydrolase"/>
</dbReference>
<comment type="similarity">
    <text evidence="4">Belongs to the metallo-dependent hydrolases superfamily. Phosphotriesterase family.</text>
</comment>
<dbReference type="AlphaFoldDB" id="A0A163PVJ3"/>
<dbReference type="PANTHER" id="PTHR10819:SF3">
    <property type="entry name" value="PHOSPHOTRIESTERASE-RELATED PROTEIN"/>
    <property type="match status" value="1"/>
</dbReference>
<name>A0A163PVJ3_9CELL</name>
<dbReference type="InterPro" id="IPR017947">
    <property type="entry name" value="AryldialkylPase_Zn-BS"/>
</dbReference>
<reference evidence="5 6" key="1">
    <citation type="submission" date="2016-01" db="EMBL/GenBank/DDBJ databases">
        <title>Genome sequence of Oerskovia enterophila VJag, an agar and cellulose degrading bacterium.</title>
        <authorList>
            <person name="Poehlein A."/>
            <person name="Jag V."/>
            <person name="Bengelsdorf F."/>
            <person name="Duerre P."/>
            <person name="Daniel R."/>
        </authorList>
    </citation>
    <scope>NUCLEOTIDE SEQUENCE [LARGE SCALE GENOMIC DNA]</scope>
    <source>
        <strain evidence="5 6">VJag</strain>
    </source>
</reference>
<evidence type="ECO:0000256" key="3">
    <source>
        <dbReference type="PIRSR" id="PIRSR601559-52"/>
    </source>
</evidence>
<dbReference type="Proteomes" id="UP000076447">
    <property type="component" value="Unassembled WGS sequence"/>
</dbReference>
<dbReference type="OrthoDB" id="9795018at2"/>
<feature type="binding site" evidence="3">
    <location>
        <position position="234"/>
    </location>
    <ligand>
        <name>a divalent metal cation</name>
        <dbReference type="ChEBI" id="CHEBI:60240"/>
        <label>2</label>
    </ligand>
</feature>
<dbReference type="Pfam" id="PF02126">
    <property type="entry name" value="PTE"/>
    <property type="match status" value="1"/>
</dbReference>
<evidence type="ECO:0000256" key="1">
    <source>
        <dbReference type="ARBA" id="ARBA00022723"/>
    </source>
</evidence>
<feature type="binding site" evidence="3">
    <location>
        <position position="171"/>
    </location>
    <ligand>
        <name>a divalent metal cation</name>
        <dbReference type="ChEBI" id="CHEBI:60240"/>
        <label>1</label>
    </ligand>
</feature>
<keyword evidence="2" id="KW-0378">Hydrolase</keyword>